<evidence type="ECO:0000256" key="4">
    <source>
        <dbReference type="ARBA" id="ARBA00022989"/>
    </source>
</evidence>
<feature type="transmembrane region" description="Helical" evidence="6">
    <location>
        <begin position="391"/>
        <end position="409"/>
    </location>
</feature>
<evidence type="ECO:0000256" key="6">
    <source>
        <dbReference type="SAM" id="Phobius"/>
    </source>
</evidence>
<evidence type="ECO:0000256" key="5">
    <source>
        <dbReference type="ARBA" id="ARBA00023136"/>
    </source>
</evidence>
<feature type="transmembrane region" description="Helical" evidence="6">
    <location>
        <begin position="217"/>
        <end position="238"/>
    </location>
</feature>
<sequence>MTLIKTSLLNGVAVLVKMLTLLGINKVLAIYVGPVGYAALGQFQNAIQMITTFASGAINTGVTKYTAEYHYNEDKQHAVWRSAGTIALLGSLLCSVVIMIFSDELAVAFLKNSDFAGVFRWFAATLVFFTLNALLLAILNGKKDLLRYVFANIAGSVFAFLVTTALSMYFGLYGALIALAIYQSISFFVTLVICLKAPWFRFNYMVGRVDYAVAKNFLKYTAMALTSAICVPVSHIFVRNYLGSSFGWDAAGYWEAMWRLSAAYLMLVTTTLSVYYLPRLSELESREAIRAEVLLGYRVILPCAALCGLIIFVLRDFIIHVLFTADFLPMRSLFAWQIVGDTLKIGSWILAYVMLGKAMFKLFIFSEVLSAISFYVMTVVFTKLLGLEGVSLAHAVNYAVYWALLMLFVTMELKKVKADGLVG</sequence>
<organism evidence="7 8">
    <name type="scientific">Pseudomonas fluorescens</name>
    <dbReference type="NCBI Taxonomy" id="294"/>
    <lineage>
        <taxon>Bacteria</taxon>
        <taxon>Pseudomonadati</taxon>
        <taxon>Pseudomonadota</taxon>
        <taxon>Gammaproteobacteria</taxon>
        <taxon>Pseudomonadales</taxon>
        <taxon>Pseudomonadaceae</taxon>
        <taxon>Pseudomonas</taxon>
    </lineage>
</organism>
<comment type="subcellular location">
    <subcellularLocation>
        <location evidence="1">Cell membrane</location>
        <topology evidence="1">Multi-pass membrane protein</topology>
    </subcellularLocation>
</comment>
<feature type="transmembrane region" description="Helical" evidence="6">
    <location>
        <begin position="299"/>
        <end position="322"/>
    </location>
</feature>
<dbReference type="InterPro" id="IPR002797">
    <property type="entry name" value="Polysacc_synth"/>
</dbReference>
<dbReference type="EMBL" id="JXNZ01000008">
    <property type="protein sequence ID" value="KIQ61184.1"/>
    <property type="molecule type" value="Genomic_DNA"/>
</dbReference>
<dbReference type="InterPro" id="IPR044550">
    <property type="entry name" value="WzxE"/>
</dbReference>
<keyword evidence="5 6" id="KW-0472">Membrane</keyword>
<name>A0A0D0PFR2_PSEFL</name>
<dbReference type="GO" id="GO:0009246">
    <property type="term" value="P:enterobacterial common antigen biosynthetic process"/>
    <property type="evidence" value="ECO:0007669"/>
    <property type="project" value="InterPro"/>
</dbReference>
<gene>
    <name evidence="7" type="ORF">RL74_01550</name>
</gene>
<feature type="transmembrane region" description="Helical" evidence="6">
    <location>
        <begin position="258"/>
        <end position="278"/>
    </location>
</feature>
<evidence type="ECO:0000256" key="2">
    <source>
        <dbReference type="ARBA" id="ARBA00022475"/>
    </source>
</evidence>
<dbReference type="InterPro" id="IPR050833">
    <property type="entry name" value="Poly_Biosynth_Transport"/>
</dbReference>
<dbReference type="PANTHER" id="PTHR30250:SF30">
    <property type="entry name" value="LIPID III FLIPPASE"/>
    <property type="match status" value="1"/>
</dbReference>
<dbReference type="RefSeq" id="WP_042728069.1">
    <property type="nucleotide sequence ID" value="NZ_JXNZ01000008.1"/>
</dbReference>
<dbReference type="PATRIC" id="fig|294.124.peg.318"/>
<evidence type="ECO:0000256" key="1">
    <source>
        <dbReference type="ARBA" id="ARBA00004651"/>
    </source>
</evidence>
<feature type="transmembrane region" description="Helical" evidence="6">
    <location>
        <begin position="176"/>
        <end position="197"/>
    </location>
</feature>
<keyword evidence="3 6" id="KW-0812">Transmembrane</keyword>
<dbReference type="AlphaFoldDB" id="A0A0D0PFR2"/>
<dbReference type="Pfam" id="PF01943">
    <property type="entry name" value="Polysacc_synt"/>
    <property type="match status" value="1"/>
</dbReference>
<dbReference type="PANTHER" id="PTHR30250">
    <property type="entry name" value="PST FAMILY PREDICTED COLANIC ACID TRANSPORTER"/>
    <property type="match status" value="1"/>
</dbReference>
<feature type="transmembrane region" description="Helical" evidence="6">
    <location>
        <begin position="79"/>
        <end position="101"/>
    </location>
</feature>
<reference evidence="7 8" key="1">
    <citation type="submission" date="2015-01" db="EMBL/GenBank/DDBJ databases">
        <title>Draft Genome Sequence of the Biocontrol and Plant Growth-Promoting Rhizobacteria (PGPR) Pseudomonas fluorescens UM270.</title>
        <authorList>
            <person name="Hernandez-Salmeron J.E."/>
            <person name="Santoyo G."/>
            <person name="Moreno-Hagelsieb G."/>
            <person name="Hernandez-Leon R."/>
        </authorList>
    </citation>
    <scope>NUCLEOTIDE SEQUENCE [LARGE SCALE GENOMIC DNA]</scope>
    <source>
        <strain evidence="7 8">UM270</strain>
    </source>
</reference>
<comment type="caution">
    <text evidence="7">The sequence shown here is derived from an EMBL/GenBank/DDBJ whole genome shotgun (WGS) entry which is preliminary data.</text>
</comment>
<feature type="transmembrane region" description="Helical" evidence="6">
    <location>
        <begin position="334"/>
        <end position="355"/>
    </location>
</feature>
<dbReference type="Proteomes" id="UP000032101">
    <property type="component" value="Unassembled WGS sequence"/>
</dbReference>
<protein>
    <submittedName>
        <fullName evidence="7">Polysaccharide biosynthesis protein</fullName>
    </submittedName>
</protein>
<feature type="transmembrane region" description="Helical" evidence="6">
    <location>
        <begin position="362"/>
        <end position="385"/>
    </location>
</feature>
<dbReference type="CDD" id="cd13125">
    <property type="entry name" value="MATE_like_10"/>
    <property type="match status" value="1"/>
</dbReference>
<evidence type="ECO:0000256" key="3">
    <source>
        <dbReference type="ARBA" id="ARBA00022692"/>
    </source>
</evidence>
<evidence type="ECO:0000313" key="7">
    <source>
        <dbReference type="EMBL" id="KIQ61184.1"/>
    </source>
</evidence>
<accession>A0A0D0PFR2</accession>
<feature type="transmembrane region" description="Helical" evidence="6">
    <location>
        <begin position="121"/>
        <end position="141"/>
    </location>
</feature>
<keyword evidence="4 6" id="KW-1133">Transmembrane helix</keyword>
<dbReference type="GO" id="GO:0005886">
    <property type="term" value="C:plasma membrane"/>
    <property type="evidence" value="ECO:0007669"/>
    <property type="project" value="UniProtKB-SubCell"/>
</dbReference>
<feature type="transmembrane region" description="Helical" evidence="6">
    <location>
        <begin position="12"/>
        <end position="34"/>
    </location>
</feature>
<keyword evidence="2" id="KW-1003">Cell membrane</keyword>
<feature type="transmembrane region" description="Helical" evidence="6">
    <location>
        <begin position="46"/>
        <end position="67"/>
    </location>
</feature>
<dbReference type="OrthoDB" id="9769862at2"/>
<proteinExistence type="predicted"/>
<feature type="transmembrane region" description="Helical" evidence="6">
    <location>
        <begin position="148"/>
        <end position="170"/>
    </location>
</feature>
<evidence type="ECO:0000313" key="8">
    <source>
        <dbReference type="Proteomes" id="UP000032101"/>
    </source>
</evidence>